<dbReference type="OrthoDB" id="1932414at2759"/>
<reference evidence="3 5" key="3">
    <citation type="submission" date="2017-11" db="EMBL/GenBank/DDBJ databases">
        <title>De-novo sequencing of pomegranate (Punica granatum L.) genome.</title>
        <authorList>
            <person name="Akparov Z."/>
            <person name="Amiraslanov A."/>
            <person name="Hajiyeva S."/>
            <person name="Abbasov M."/>
            <person name="Kaur K."/>
            <person name="Hamwieh A."/>
            <person name="Solovyev V."/>
            <person name="Salamov A."/>
            <person name="Braich B."/>
            <person name="Kosarev P."/>
            <person name="Mahmoud A."/>
            <person name="Hajiyev E."/>
            <person name="Babayeva S."/>
            <person name="Izzatullayeva V."/>
            <person name="Mammadov A."/>
            <person name="Mammadov A."/>
            <person name="Sharifova S."/>
            <person name="Ojaghi J."/>
            <person name="Eynullazada K."/>
            <person name="Bayramov B."/>
            <person name="Abdulazimova A."/>
            <person name="Shahmuradov I."/>
        </authorList>
    </citation>
    <scope>NUCLEOTIDE SEQUENCE [LARGE SCALE GENOMIC DNA]</scope>
    <source>
        <strain evidence="3">AG2017</strain>
        <strain evidence="5">cv. AG2017</strain>
        <tissue evidence="3">Leaf</tissue>
    </source>
</reference>
<name>A0A218WH02_PUNGR</name>
<comment type="caution">
    <text evidence="2">The sequence shown here is derived from an EMBL/GenBank/DDBJ whole genome shotgun (WGS) entry which is preliminary data.</text>
</comment>
<dbReference type="Proteomes" id="UP000233551">
    <property type="component" value="Unassembled WGS sequence"/>
</dbReference>
<reference evidence="2" key="2">
    <citation type="submission" date="2017-06" db="EMBL/GenBank/DDBJ databases">
        <title>The pomegranate genome and the genomics of punicalagin biosynthesis.</title>
        <authorList>
            <person name="Xu C."/>
        </authorList>
    </citation>
    <scope>NUCLEOTIDE SEQUENCE [LARGE SCALE GENOMIC DNA]</scope>
    <source>
        <tissue evidence="2">Fresh leaf</tissue>
    </source>
</reference>
<evidence type="ECO:0000313" key="2">
    <source>
        <dbReference type="EMBL" id="OWM71491.1"/>
    </source>
</evidence>
<dbReference type="Proteomes" id="UP000197138">
    <property type="component" value="Unassembled WGS sequence"/>
</dbReference>
<keyword evidence="5" id="KW-1185">Reference proteome</keyword>
<dbReference type="PANTHER" id="PTHR36795">
    <property type="entry name" value="OS01G0938400 PROTEIN"/>
    <property type="match status" value="1"/>
</dbReference>
<feature type="region of interest" description="Disordered" evidence="1">
    <location>
        <begin position="115"/>
        <end position="137"/>
    </location>
</feature>
<sequence>MAAMFRYQKLKPEAGLDVGADTDEPHYPIKFRSIPQRSSSRIWARVRRVHVRRRVRLRVPGLRRFLRWKARLVAAAVRKVVRRLKEGQGHWGDLFAGNYLFLQVNPSSPAMKKCAVDRSNNPSSRFSATYSPPRSVA</sequence>
<accession>A0A218WH02</accession>
<evidence type="ECO:0000256" key="1">
    <source>
        <dbReference type="SAM" id="MobiDB-lite"/>
    </source>
</evidence>
<evidence type="ECO:0000313" key="5">
    <source>
        <dbReference type="Proteomes" id="UP000233551"/>
    </source>
</evidence>
<evidence type="ECO:0000313" key="3">
    <source>
        <dbReference type="EMBL" id="PKI79134.1"/>
    </source>
</evidence>
<reference evidence="4" key="1">
    <citation type="journal article" date="2017" name="Plant J.">
        <title>The pomegranate (Punica granatum L.) genome and the genomics of punicalagin biosynthesis.</title>
        <authorList>
            <person name="Qin G."/>
            <person name="Xu C."/>
            <person name="Ming R."/>
            <person name="Tang H."/>
            <person name="Guyot R."/>
            <person name="Kramer E.M."/>
            <person name="Hu Y."/>
            <person name="Yi X."/>
            <person name="Qi Y."/>
            <person name="Xu X."/>
            <person name="Gao Z."/>
            <person name="Pan H."/>
            <person name="Jian J."/>
            <person name="Tian Y."/>
            <person name="Yue Z."/>
            <person name="Xu Y."/>
        </authorList>
    </citation>
    <scope>NUCLEOTIDE SEQUENCE [LARGE SCALE GENOMIC DNA]</scope>
    <source>
        <strain evidence="4">cv. Dabenzi</strain>
    </source>
</reference>
<dbReference type="EMBL" id="MTKT01004399">
    <property type="protein sequence ID" value="OWM71491.1"/>
    <property type="molecule type" value="Genomic_DNA"/>
</dbReference>
<evidence type="ECO:0000313" key="4">
    <source>
        <dbReference type="Proteomes" id="UP000197138"/>
    </source>
</evidence>
<dbReference type="EMBL" id="PGOL01000016">
    <property type="protein sequence ID" value="PKI79134.1"/>
    <property type="molecule type" value="Genomic_DNA"/>
</dbReference>
<organism evidence="2 4">
    <name type="scientific">Punica granatum</name>
    <name type="common">Pomegranate</name>
    <dbReference type="NCBI Taxonomy" id="22663"/>
    <lineage>
        <taxon>Eukaryota</taxon>
        <taxon>Viridiplantae</taxon>
        <taxon>Streptophyta</taxon>
        <taxon>Embryophyta</taxon>
        <taxon>Tracheophyta</taxon>
        <taxon>Spermatophyta</taxon>
        <taxon>Magnoliopsida</taxon>
        <taxon>eudicotyledons</taxon>
        <taxon>Gunneridae</taxon>
        <taxon>Pentapetalae</taxon>
        <taxon>rosids</taxon>
        <taxon>malvids</taxon>
        <taxon>Myrtales</taxon>
        <taxon>Lythraceae</taxon>
        <taxon>Punica</taxon>
    </lineage>
</organism>
<protein>
    <submittedName>
        <fullName evidence="2">Uncharacterized protein</fullName>
    </submittedName>
</protein>
<proteinExistence type="predicted"/>
<dbReference type="AlphaFoldDB" id="A0A218WH02"/>
<gene>
    <name evidence="2" type="ORF">CDL15_Pgr005678</name>
    <name evidence="3" type="ORF">CRG98_000426</name>
</gene>
<dbReference type="GeneID" id="116194519"/>
<feature type="compositionally biased region" description="Polar residues" evidence="1">
    <location>
        <begin position="118"/>
        <end position="137"/>
    </location>
</feature>
<dbReference type="PANTHER" id="PTHR36795:SF2">
    <property type="entry name" value="OS01G0938400 PROTEIN"/>
    <property type="match status" value="1"/>
</dbReference>